<feature type="transmembrane region" description="Helical" evidence="4">
    <location>
        <begin position="449"/>
        <end position="469"/>
    </location>
</feature>
<keyword evidence="4" id="KW-0472">Membrane</keyword>
<comment type="caution">
    <text evidence="6">The sequence shown here is derived from an EMBL/GenBank/DDBJ whole genome shotgun (WGS) entry which is preliminary data.</text>
</comment>
<keyword evidence="4" id="KW-0812">Transmembrane</keyword>
<keyword evidence="2" id="KW-0442">Lipid degradation</keyword>
<feature type="transmembrane region" description="Helical" evidence="4">
    <location>
        <begin position="408"/>
        <end position="428"/>
    </location>
</feature>
<dbReference type="InterPro" id="IPR046730">
    <property type="entry name" value="DUF6622"/>
</dbReference>
<evidence type="ECO:0000259" key="5">
    <source>
        <dbReference type="Pfam" id="PF12146"/>
    </source>
</evidence>
<evidence type="ECO:0000313" key="6">
    <source>
        <dbReference type="EMBL" id="TWI48977.1"/>
    </source>
</evidence>
<sequence length="511" mass="56086">MVRWWLYLLAVFVLPLLSMVCSGQVREVRRDLDVINTGRPLHVAIWYPEGVCSSGTKALCLDESAVTHKVVVISHGSMGASDNYAWIGSGLASKGYIVVGLNHFGESRVYGEQTQNFFVTGMVWERAQDASRALDALTKLNIFQKKVAWDNAIVIGHSAGGQTAALLAGARFDLQAFAEYCVSRLAGGDRSCFYAQNIKRAPSSYISLFNGNYRDPRVRKIVLLDPALGPALVKQSMAGSDIPALVVGALHDDFLPWSHHGARYATAIPGAKTLLLEGNEGHFVFLSVCHYNAEVNGIPLCIDKAGVNRRAVHEGLLSRLVAFVGPDDEIPLSGERKAPSVDDVPFAPLTVLEILSHSPPWVFGLLIALCVLGLMQTRTRQVRFSLALLLPIGMLMLSMEGVFQYTDYWGAGLGFWLAGLVAVSKIVSRFMEPNIVTRIKNSDRLIMRGSWLPLLVILGIFITRYLLGVAQALQFRALDHWPLQMLVAGGLGAWSGYFACRARRCWRASRS</sequence>
<evidence type="ECO:0000256" key="3">
    <source>
        <dbReference type="ARBA" id="ARBA00023098"/>
    </source>
</evidence>
<dbReference type="GO" id="GO:0016042">
    <property type="term" value="P:lipid catabolic process"/>
    <property type="evidence" value="ECO:0007669"/>
    <property type="project" value="UniProtKB-KW"/>
</dbReference>
<keyword evidence="4" id="KW-1133">Transmembrane helix</keyword>
<keyword evidence="3" id="KW-0443">Lipid metabolism</keyword>
<dbReference type="SUPFAM" id="SSF53474">
    <property type="entry name" value="alpha/beta-Hydrolases"/>
    <property type="match status" value="1"/>
</dbReference>
<protein>
    <submittedName>
        <fullName evidence="6">Putative dienelactone hydrolase</fullName>
    </submittedName>
</protein>
<dbReference type="GO" id="GO:0003847">
    <property type="term" value="F:1-alkyl-2-acetylglycerophosphocholine esterase activity"/>
    <property type="evidence" value="ECO:0007669"/>
    <property type="project" value="TreeGrafter"/>
</dbReference>
<dbReference type="Proteomes" id="UP000316905">
    <property type="component" value="Unassembled WGS sequence"/>
</dbReference>
<dbReference type="PANTHER" id="PTHR10272">
    <property type="entry name" value="PLATELET-ACTIVATING FACTOR ACETYLHYDROLASE"/>
    <property type="match status" value="1"/>
</dbReference>
<organism evidence="6 7">
    <name type="scientific">Pseudomonas duriflava</name>
    <dbReference type="NCBI Taxonomy" id="459528"/>
    <lineage>
        <taxon>Bacteria</taxon>
        <taxon>Pseudomonadati</taxon>
        <taxon>Pseudomonadota</taxon>
        <taxon>Gammaproteobacteria</taxon>
        <taxon>Pseudomonadales</taxon>
        <taxon>Pseudomonadaceae</taxon>
        <taxon>Pseudomonas</taxon>
    </lineage>
</organism>
<dbReference type="Pfam" id="PF12146">
    <property type="entry name" value="Hydrolase_4"/>
    <property type="match status" value="1"/>
</dbReference>
<dbReference type="InterPro" id="IPR029058">
    <property type="entry name" value="AB_hydrolase_fold"/>
</dbReference>
<evidence type="ECO:0000256" key="4">
    <source>
        <dbReference type="SAM" id="Phobius"/>
    </source>
</evidence>
<name>A0A562PX38_9PSED</name>
<gene>
    <name evidence="6" type="ORF">IQ22_04111</name>
</gene>
<feature type="domain" description="Serine aminopeptidase S33" evidence="5">
    <location>
        <begin position="68"/>
        <end position="169"/>
    </location>
</feature>
<reference evidence="6 7" key="1">
    <citation type="journal article" date="2015" name="Stand. Genomic Sci.">
        <title>Genomic Encyclopedia of Bacterial and Archaeal Type Strains, Phase III: the genomes of soil and plant-associated and newly described type strains.</title>
        <authorList>
            <person name="Whitman W.B."/>
            <person name="Woyke T."/>
            <person name="Klenk H.P."/>
            <person name="Zhou Y."/>
            <person name="Lilburn T.G."/>
            <person name="Beck B.J."/>
            <person name="De Vos P."/>
            <person name="Vandamme P."/>
            <person name="Eisen J.A."/>
            <person name="Garrity G."/>
            <person name="Hugenholtz P."/>
            <person name="Kyrpides N.C."/>
        </authorList>
    </citation>
    <scope>NUCLEOTIDE SEQUENCE [LARGE SCALE GENOMIC DNA]</scope>
    <source>
        <strain evidence="6 7">CGMCC 1.6858</strain>
    </source>
</reference>
<dbReference type="AlphaFoldDB" id="A0A562PX38"/>
<feature type="transmembrane region" description="Helical" evidence="4">
    <location>
        <begin position="481"/>
        <end position="500"/>
    </location>
</feature>
<feature type="transmembrane region" description="Helical" evidence="4">
    <location>
        <begin position="382"/>
        <end position="402"/>
    </location>
</feature>
<dbReference type="EMBL" id="VLKY01000019">
    <property type="protein sequence ID" value="TWI48977.1"/>
    <property type="molecule type" value="Genomic_DNA"/>
</dbReference>
<dbReference type="PANTHER" id="PTHR10272:SF0">
    <property type="entry name" value="PLATELET-ACTIVATING FACTOR ACETYLHYDROLASE"/>
    <property type="match status" value="1"/>
</dbReference>
<evidence type="ECO:0000256" key="2">
    <source>
        <dbReference type="ARBA" id="ARBA00022963"/>
    </source>
</evidence>
<dbReference type="Pfam" id="PF20327">
    <property type="entry name" value="DUF6622"/>
    <property type="match status" value="1"/>
</dbReference>
<dbReference type="InterPro" id="IPR022742">
    <property type="entry name" value="Hydrolase_4"/>
</dbReference>
<accession>A0A562PX38</accession>
<keyword evidence="7" id="KW-1185">Reference proteome</keyword>
<proteinExistence type="predicted"/>
<keyword evidence="1 6" id="KW-0378">Hydrolase</keyword>
<evidence type="ECO:0000256" key="1">
    <source>
        <dbReference type="ARBA" id="ARBA00022801"/>
    </source>
</evidence>
<dbReference type="Gene3D" id="3.40.50.1820">
    <property type="entry name" value="alpha/beta hydrolase"/>
    <property type="match status" value="1"/>
</dbReference>
<evidence type="ECO:0000313" key="7">
    <source>
        <dbReference type="Proteomes" id="UP000316905"/>
    </source>
</evidence>